<sequence length="713" mass="81586">MLEDSGDERQNDPNFWENLGPSGFFSLLPEHLRPQAIWSQEEAQAKVARDLQELFNVYDRLHGIVLAHEGALRKRWTKRTRAKKKELLCAAFPEIPEGHAPEVTVIKDASGKADYDTRLASQRSDFLLNFANLEDLTDCNGSKFLSLLYFRAHLFPSEFARHDHDNITFGVIAKAINRVYTEGCSFLCYGDRSTYGKVVFWDQAYDDDLDGLQLENMGDAMNVSDIILVFELQIKLLSFLLRASELLLHDHDLTALVPEPPLPPPEILTPEGAETGWESVARQSNLRSYLHPEGFSFDSLYAIADTEYNLAKDHLIQIRTDPQYLAEYLEEHFNHRLEHSSTHTKPPIALVRNRAVRQVLFDVYMDFGEWHIMLSCLKRAKSAIERTKGSVSRGCEIPTEYQEDLFNVRACLYAFNKRFKQRFSVVLASSPPLRKHFKVEFLDNVWRNNRYSNVPRKGQKDELLSILELLLQEDQVFLWERSRLYDQLDTIMSGSPEQRGRISHLLSRFLGCWGDVSDALGILERHRPRIYAETFEDMDVRYRRLTNELVGGFYNQDGQLSVGASAYPVDKYLYPKGPKTATWAKDCEKVDEEFAAFWRNADKVLKPIVGHQLTTLVEKTLFVRKNEKTPTIVPSPNALFMEIGHTRPPAPKPEPTQVKAKRRGVPVASSHSTPVVEEPSDTTETAQEAASAKLTVSNRVLKTWSSTFRMANE</sequence>
<keyword evidence="3" id="KW-1185">Reference proteome</keyword>
<evidence type="ECO:0000313" key="3">
    <source>
        <dbReference type="Proteomes" id="UP000053820"/>
    </source>
</evidence>
<gene>
    <name evidence="2" type="ORF">HYDPIDRAFT_30426</name>
</gene>
<reference evidence="2 3" key="1">
    <citation type="submission" date="2014-04" db="EMBL/GenBank/DDBJ databases">
        <title>Evolutionary Origins and Diversification of the Mycorrhizal Mutualists.</title>
        <authorList>
            <consortium name="DOE Joint Genome Institute"/>
            <consortium name="Mycorrhizal Genomics Consortium"/>
            <person name="Kohler A."/>
            <person name="Kuo A."/>
            <person name="Nagy L.G."/>
            <person name="Floudas D."/>
            <person name="Copeland A."/>
            <person name="Barry K.W."/>
            <person name="Cichocki N."/>
            <person name="Veneault-Fourrey C."/>
            <person name="LaButti K."/>
            <person name="Lindquist E.A."/>
            <person name="Lipzen A."/>
            <person name="Lundell T."/>
            <person name="Morin E."/>
            <person name="Murat C."/>
            <person name="Riley R."/>
            <person name="Ohm R."/>
            <person name="Sun H."/>
            <person name="Tunlid A."/>
            <person name="Henrissat B."/>
            <person name="Grigoriev I.V."/>
            <person name="Hibbett D.S."/>
            <person name="Martin F."/>
        </authorList>
    </citation>
    <scope>NUCLEOTIDE SEQUENCE [LARGE SCALE GENOMIC DNA]</scope>
    <source>
        <strain evidence="2 3">MD-312</strain>
    </source>
</reference>
<dbReference type="EMBL" id="KN839855">
    <property type="protein sequence ID" value="KIJ62465.1"/>
    <property type="molecule type" value="Genomic_DNA"/>
</dbReference>
<proteinExistence type="predicted"/>
<feature type="region of interest" description="Disordered" evidence="1">
    <location>
        <begin position="646"/>
        <end position="690"/>
    </location>
</feature>
<evidence type="ECO:0000256" key="1">
    <source>
        <dbReference type="SAM" id="MobiDB-lite"/>
    </source>
</evidence>
<dbReference type="PANTHER" id="PTHR40788">
    <property type="entry name" value="CLR5 DOMAIN-CONTAINING PROTEIN-RELATED"/>
    <property type="match status" value="1"/>
</dbReference>
<protein>
    <submittedName>
        <fullName evidence="2">Uncharacterized protein</fullName>
    </submittedName>
</protein>
<name>A0A0C9VWC2_9AGAM</name>
<dbReference type="OrthoDB" id="2922289at2759"/>
<accession>A0A0C9VWC2</accession>
<dbReference type="PANTHER" id="PTHR40788:SF2">
    <property type="entry name" value="CLR5 DOMAIN-CONTAINING PROTEIN"/>
    <property type="match status" value="1"/>
</dbReference>
<dbReference type="HOGENOM" id="CLU_387346_0_0_1"/>
<dbReference type="AlphaFoldDB" id="A0A0C9VWC2"/>
<evidence type="ECO:0000313" key="2">
    <source>
        <dbReference type="EMBL" id="KIJ62465.1"/>
    </source>
</evidence>
<dbReference type="Proteomes" id="UP000053820">
    <property type="component" value="Unassembled WGS sequence"/>
</dbReference>
<organism evidence="2 3">
    <name type="scientific">Hydnomerulius pinastri MD-312</name>
    <dbReference type="NCBI Taxonomy" id="994086"/>
    <lineage>
        <taxon>Eukaryota</taxon>
        <taxon>Fungi</taxon>
        <taxon>Dikarya</taxon>
        <taxon>Basidiomycota</taxon>
        <taxon>Agaricomycotina</taxon>
        <taxon>Agaricomycetes</taxon>
        <taxon>Agaricomycetidae</taxon>
        <taxon>Boletales</taxon>
        <taxon>Boletales incertae sedis</taxon>
        <taxon>Leucogyrophana</taxon>
    </lineage>
</organism>